<evidence type="ECO:0000313" key="6">
    <source>
        <dbReference type="EMBL" id="PCE39636.1"/>
    </source>
</evidence>
<keyword evidence="2" id="KW-0812">Transmembrane</keyword>
<dbReference type="AlphaFoldDB" id="A0A2A4FPM9"/>
<dbReference type="GO" id="GO:0055085">
    <property type="term" value="P:transmembrane transport"/>
    <property type="evidence" value="ECO:0007669"/>
    <property type="project" value="InterPro"/>
</dbReference>
<dbReference type="InterPro" id="IPR037682">
    <property type="entry name" value="TonB_C"/>
</dbReference>
<dbReference type="Pfam" id="PF03544">
    <property type="entry name" value="TonB_C"/>
    <property type="match status" value="1"/>
</dbReference>
<evidence type="ECO:0000313" key="7">
    <source>
        <dbReference type="Proteomes" id="UP000218934"/>
    </source>
</evidence>
<sequence length="212" mass="22674">MISALLALALAAPQPIRPDEWIGPNDYPSDALRENRSGHTAFRLTISPSGRPIRCDVTASSGWEDIDQQSCRGMMKRARFKPILDGNGAPAYAVYRSSRSFWIPGEAPPRTPKPSRTDLLVTVEKMPKGRAQPADVDVAFTVDGNGAMADCTPYLTDTAGQTADAPRAMALFGAVACGELAKSYRPTPALDEGGRPVPSVQTARVSFVQAAE</sequence>
<reference evidence="6 7" key="1">
    <citation type="submission" date="2017-09" db="EMBL/GenBank/DDBJ databases">
        <title>The Catabolism of 3,6-Dichlorosalicylic acid is Initiated by the Cytochrome P450 Monooxygenase DsmABC in Rhizorhabdus dicambivorans Ndbn-20.</title>
        <authorList>
            <person name="Na L."/>
        </authorList>
    </citation>
    <scope>NUCLEOTIDE SEQUENCE [LARGE SCALE GENOMIC DNA]</scope>
    <source>
        <strain evidence="6 7">Ndbn-20m</strain>
    </source>
</reference>
<feature type="domain" description="TonB C-terminal" evidence="5">
    <location>
        <begin position="26"/>
        <end position="88"/>
    </location>
</feature>
<dbReference type="SUPFAM" id="SSF74653">
    <property type="entry name" value="TolA/TonB C-terminal domain"/>
    <property type="match status" value="1"/>
</dbReference>
<accession>A0A2A4FPM9</accession>
<keyword evidence="7" id="KW-1185">Reference proteome</keyword>
<dbReference type="NCBIfam" id="TIGR01352">
    <property type="entry name" value="tonB_Cterm"/>
    <property type="match status" value="1"/>
</dbReference>
<keyword evidence="3" id="KW-1133">Transmembrane helix</keyword>
<evidence type="ECO:0000256" key="2">
    <source>
        <dbReference type="ARBA" id="ARBA00022692"/>
    </source>
</evidence>
<evidence type="ECO:0000256" key="4">
    <source>
        <dbReference type="ARBA" id="ARBA00023136"/>
    </source>
</evidence>
<dbReference type="EMBL" id="NWUF01000057">
    <property type="protein sequence ID" value="PCE39636.1"/>
    <property type="molecule type" value="Genomic_DNA"/>
</dbReference>
<name>A0A2A4FPM9_9SPHN</name>
<protein>
    <recommendedName>
        <fullName evidence="5">TonB C-terminal domain-containing protein</fullName>
    </recommendedName>
</protein>
<comment type="subcellular location">
    <subcellularLocation>
        <location evidence="1">Membrane</location>
        <topology evidence="1">Single-pass membrane protein</topology>
    </subcellularLocation>
</comment>
<organism evidence="6 7">
    <name type="scientific">Rhizorhabdus dicambivorans</name>
    <dbReference type="NCBI Taxonomy" id="1850238"/>
    <lineage>
        <taxon>Bacteria</taxon>
        <taxon>Pseudomonadati</taxon>
        <taxon>Pseudomonadota</taxon>
        <taxon>Alphaproteobacteria</taxon>
        <taxon>Sphingomonadales</taxon>
        <taxon>Sphingomonadaceae</taxon>
        <taxon>Rhizorhabdus</taxon>
    </lineage>
</organism>
<comment type="caution">
    <text evidence="6">The sequence shown here is derived from an EMBL/GenBank/DDBJ whole genome shotgun (WGS) entry which is preliminary data.</text>
</comment>
<dbReference type="Proteomes" id="UP000218934">
    <property type="component" value="Unassembled WGS sequence"/>
</dbReference>
<proteinExistence type="predicted"/>
<evidence type="ECO:0000256" key="1">
    <source>
        <dbReference type="ARBA" id="ARBA00004167"/>
    </source>
</evidence>
<dbReference type="Gene3D" id="3.30.1150.10">
    <property type="match status" value="1"/>
</dbReference>
<dbReference type="GO" id="GO:0016020">
    <property type="term" value="C:membrane"/>
    <property type="evidence" value="ECO:0007669"/>
    <property type="project" value="UniProtKB-SubCell"/>
</dbReference>
<dbReference type="InterPro" id="IPR006260">
    <property type="entry name" value="TonB/TolA_C"/>
</dbReference>
<keyword evidence="4" id="KW-0472">Membrane</keyword>
<gene>
    <name evidence="6" type="ORF">COO09_24520</name>
</gene>
<evidence type="ECO:0000256" key="3">
    <source>
        <dbReference type="ARBA" id="ARBA00022989"/>
    </source>
</evidence>
<dbReference type="KEGG" id="rdi:CMV14_20450"/>
<evidence type="ECO:0000259" key="5">
    <source>
        <dbReference type="Pfam" id="PF03544"/>
    </source>
</evidence>